<proteinExistence type="predicted"/>
<sequence>MTEWSCENPEEHCDLHACQLSYKERNPQLDKELFDDPRFVCLNCGAKVHDGKNVCRPRPL</sequence>
<name>A0A550JL72_9BACT</name>
<dbReference type="EMBL" id="VJVV01000001">
    <property type="protein sequence ID" value="TRO83965.1"/>
    <property type="molecule type" value="Genomic_DNA"/>
</dbReference>
<dbReference type="AlphaFoldDB" id="A0A550JL72"/>
<dbReference type="RefSeq" id="WP_092052936.1">
    <property type="nucleotide sequence ID" value="NZ_FOJJ01000001.1"/>
</dbReference>
<reference evidence="1 2" key="1">
    <citation type="submission" date="2019-07" db="EMBL/GenBank/DDBJ databases">
        <title>Insights of Desulfuromonas acetexigens electromicrobiology.</title>
        <authorList>
            <person name="Katuri K."/>
            <person name="Sapireddy V."/>
            <person name="Shaw D.R."/>
            <person name="Saikaly P."/>
        </authorList>
    </citation>
    <scope>NUCLEOTIDE SEQUENCE [LARGE SCALE GENOMIC DNA]</scope>
    <source>
        <strain evidence="1 2">2873</strain>
    </source>
</reference>
<evidence type="ECO:0000313" key="1">
    <source>
        <dbReference type="EMBL" id="TRO83965.1"/>
    </source>
</evidence>
<evidence type="ECO:0000313" key="2">
    <source>
        <dbReference type="Proteomes" id="UP000317155"/>
    </source>
</evidence>
<gene>
    <name evidence="1" type="ORF">FL622_01945</name>
</gene>
<dbReference type="OrthoDB" id="5432346at2"/>
<keyword evidence="2" id="KW-1185">Reference proteome</keyword>
<protein>
    <submittedName>
        <fullName evidence="1">Uncharacterized protein</fullName>
    </submittedName>
</protein>
<comment type="caution">
    <text evidence="1">The sequence shown here is derived from an EMBL/GenBank/DDBJ whole genome shotgun (WGS) entry which is preliminary data.</text>
</comment>
<accession>A0A550JL72</accession>
<organism evidence="1 2">
    <name type="scientific">Trichloromonas acetexigens</name>
    <dbReference type="NCBI Taxonomy" id="38815"/>
    <lineage>
        <taxon>Bacteria</taxon>
        <taxon>Pseudomonadati</taxon>
        <taxon>Thermodesulfobacteriota</taxon>
        <taxon>Desulfuromonadia</taxon>
        <taxon>Desulfuromonadales</taxon>
        <taxon>Trichloromonadaceae</taxon>
        <taxon>Trichloromonas</taxon>
    </lineage>
</organism>
<dbReference type="Proteomes" id="UP000317155">
    <property type="component" value="Unassembled WGS sequence"/>
</dbReference>